<dbReference type="Gene3D" id="3.40.50.1110">
    <property type="entry name" value="SGNH hydrolase"/>
    <property type="match status" value="1"/>
</dbReference>
<evidence type="ECO:0000313" key="1">
    <source>
        <dbReference type="EMBL" id="AJI21217.1"/>
    </source>
</evidence>
<dbReference type="InterPro" id="IPR036514">
    <property type="entry name" value="SGNH_hydro_sf"/>
</dbReference>
<name>A0A0B6AJH0_PRIM2</name>
<accession>A0A0B6AJH0</accession>
<dbReference type="GeneID" id="93641502"/>
<dbReference type="EMBL" id="CP009920">
    <property type="protein sequence ID" value="AJI21217.1"/>
    <property type="molecule type" value="Genomic_DNA"/>
</dbReference>
<evidence type="ECO:0008006" key="3">
    <source>
        <dbReference type="Google" id="ProtNLM"/>
    </source>
</evidence>
<gene>
    <name evidence="1" type="ORF">BG04_3443</name>
</gene>
<protein>
    <recommendedName>
        <fullName evidence="3">EpsX protein</fullName>
    </recommendedName>
</protein>
<proteinExistence type="predicted"/>
<dbReference type="AlphaFoldDB" id="A0A0B6AJH0"/>
<sequence length="253" mass="29147">MKILINVFAILIFVSSLVAGKMYWNHQLDKQFETKPTKVSAAETEKDMQTETKNLPESIVKKLENAKKIGNPVKLVIVGSAPEKDVQTWGTLLKDKVEDTYGTDLINVELYEYKQMNTLQFVKTKTYEEITKAKPDILLFEPFLLNDNGVVGINNTIDNLQIIMKHIESENKDLVTIFQPSAPVYQAQNYPNDVNALETFAKENGYEFVNHWSAWPNYNEEDILKYLSDENGQPNEEGEKIWFKFLSEYFTNS</sequence>
<dbReference type="RefSeq" id="WP_034653723.1">
    <property type="nucleotide sequence ID" value="NZ_BCVB01000003.1"/>
</dbReference>
<dbReference type="HOGENOM" id="CLU_089212_0_0_9"/>
<dbReference type="KEGG" id="bmeg:BG04_3443"/>
<evidence type="ECO:0000313" key="2">
    <source>
        <dbReference type="Proteomes" id="UP000031829"/>
    </source>
</evidence>
<reference evidence="1 2" key="1">
    <citation type="journal article" date="2015" name="Genome Announc.">
        <title>Complete genome sequences for 35 biothreat assay-relevant bacillus species.</title>
        <authorList>
            <person name="Johnson S.L."/>
            <person name="Daligault H.E."/>
            <person name="Davenport K.W."/>
            <person name="Jaissle J."/>
            <person name="Frey K.G."/>
            <person name="Ladner J.T."/>
            <person name="Broomall S.M."/>
            <person name="Bishop-Lilly K.A."/>
            <person name="Bruce D.C."/>
            <person name="Gibbons H.S."/>
            <person name="Coyne S.R."/>
            <person name="Lo C.C."/>
            <person name="Meincke L."/>
            <person name="Munk A.C."/>
            <person name="Koroleva G.I."/>
            <person name="Rosenzweig C.N."/>
            <person name="Palacios G.F."/>
            <person name="Redden C.L."/>
            <person name="Minogue T.D."/>
            <person name="Chain P.S."/>
        </authorList>
    </citation>
    <scope>NUCLEOTIDE SEQUENCE [LARGE SCALE GENOMIC DNA]</scope>
    <source>
        <strain evidence="2">ATCC 14581 / DSM 32 / JCM 2506 / NBRC 15308 / NCIMB 9376 / NCTC 10342 / NRRL B-14308 / VKM B-512</strain>
    </source>
</reference>
<dbReference type="Proteomes" id="UP000031829">
    <property type="component" value="Chromosome"/>
</dbReference>
<dbReference type="SUPFAM" id="SSF52266">
    <property type="entry name" value="SGNH hydrolase"/>
    <property type="match status" value="1"/>
</dbReference>
<organism evidence="1 2">
    <name type="scientific">Priestia megaterium (strain ATCC 14581 / DSM 32 / CCUG 1817 / JCM 2506 / NBRC 15308 / NCIMB 9376 / NCTC 10342 / NRRL B-14308 / VKM B-512 / Ford 19)</name>
    <name type="common">Bacillus megaterium</name>
    <dbReference type="NCBI Taxonomy" id="1348623"/>
    <lineage>
        <taxon>Bacteria</taxon>
        <taxon>Bacillati</taxon>
        <taxon>Bacillota</taxon>
        <taxon>Bacilli</taxon>
        <taxon>Bacillales</taxon>
        <taxon>Bacillaceae</taxon>
        <taxon>Priestia</taxon>
    </lineage>
</organism>